<evidence type="ECO:0000313" key="1">
    <source>
        <dbReference type="EMBL" id="MDM8562878.1"/>
    </source>
</evidence>
<name>A0ABT7VTI9_9GAMM</name>
<dbReference type="SUPFAM" id="SSF49899">
    <property type="entry name" value="Concanavalin A-like lectins/glucanases"/>
    <property type="match status" value="1"/>
</dbReference>
<comment type="caution">
    <text evidence="1">The sequence shown here is derived from an EMBL/GenBank/DDBJ whole genome shotgun (WGS) entry which is preliminary data.</text>
</comment>
<accession>A0ABT7VTI9</accession>
<dbReference type="InterPro" id="IPR013320">
    <property type="entry name" value="ConA-like_dom_sf"/>
</dbReference>
<protein>
    <submittedName>
        <fullName evidence="1">LamG domain-containing protein</fullName>
    </submittedName>
</protein>
<dbReference type="Proteomes" id="UP001171945">
    <property type="component" value="Unassembled WGS sequence"/>
</dbReference>
<keyword evidence="2" id="KW-1185">Reference proteome</keyword>
<sequence length="313" mass="35118">MKKIVTFSLMTTGLLYFVGIALADLNNGLVAYYPFNENANDESGYDNNGTVHGATLTLDRFKKANRAYSFDGVENYIVINNKHKHNIGTEEATLSAWIIIGDSQSDSWDGNEIGAIAGKGYLGNENGHGLYVNEKKVVYQVHKGTEIVEVSSDKTLNDQQWHHIVGVLERDETDGVKLYIDSQLQSTTGDPTLFQGKNLNSSVAFTIGTREHEGYRFNFNGTIDDVRIYNRALSKSEIQELYEMDEETNQLTPKEEAKLSEKCWAVFSEDNSLHIPCVKVKDSSGKEVEYEVDMQYQISSDPISFQLTNVKPK</sequence>
<gene>
    <name evidence="1" type="ORF">QUF54_05940</name>
</gene>
<evidence type="ECO:0000313" key="2">
    <source>
        <dbReference type="Proteomes" id="UP001171945"/>
    </source>
</evidence>
<dbReference type="CDD" id="cd00110">
    <property type="entry name" value="LamG"/>
    <property type="match status" value="1"/>
</dbReference>
<dbReference type="Gene3D" id="2.60.120.200">
    <property type="match status" value="1"/>
</dbReference>
<proteinExistence type="predicted"/>
<dbReference type="Pfam" id="PF13385">
    <property type="entry name" value="Laminin_G_3"/>
    <property type="match status" value="1"/>
</dbReference>
<dbReference type="InterPro" id="IPR001791">
    <property type="entry name" value="Laminin_G"/>
</dbReference>
<organism evidence="1 2">
    <name type="scientific">Candidatus Marithioploca araucensis</name>
    <dbReference type="NCBI Taxonomy" id="70273"/>
    <lineage>
        <taxon>Bacteria</taxon>
        <taxon>Pseudomonadati</taxon>
        <taxon>Pseudomonadota</taxon>
        <taxon>Gammaproteobacteria</taxon>
        <taxon>Thiotrichales</taxon>
        <taxon>Thiotrichaceae</taxon>
        <taxon>Candidatus Marithioploca</taxon>
    </lineage>
</organism>
<dbReference type="EMBL" id="JAUCGM010000330">
    <property type="protein sequence ID" value="MDM8562878.1"/>
    <property type="molecule type" value="Genomic_DNA"/>
</dbReference>
<reference evidence="1" key="1">
    <citation type="submission" date="2023-06" db="EMBL/GenBank/DDBJ databases">
        <title>Uncultivated large filamentous bacteria from sulfidic sediments reveal new species and different genomic features in energy metabolism and defense.</title>
        <authorList>
            <person name="Fonseca A."/>
        </authorList>
    </citation>
    <scope>NUCLEOTIDE SEQUENCE</scope>
    <source>
        <strain evidence="1">HSG4</strain>
    </source>
</reference>